<name>A0A151QPK6_CAJCA</name>
<organism evidence="1 2">
    <name type="scientific">Cajanus cajan</name>
    <name type="common">Pigeon pea</name>
    <name type="synonym">Cajanus indicus</name>
    <dbReference type="NCBI Taxonomy" id="3821"/>
    <lineage>
        <taxon>Eukaryota</taxon>
        <taxon>Viridiplantae</taxon>
        <taxon>Streptophyta</taxon>
        <taxon>Embryophyta</taxon>
        <taxon>Tracheophyta</taxon>
        <taxon>Spermatophyta</taxon>
        <taxon>Magnoliopsida</taxon>
        <taxon>eudicotyledons</taxon>
        <taxon>Gunneridae</taxon>
        <taxon>Pentapetalae</taxon>
        <taxon>rosids</taxon>
        <taxon>fabids</taxon>
        <taxon>Fabales</taxon>
        <taxon>Fabaceae</taxon>
        <taxon>Papilionoideae</taxon>
        <taxon>50 kb inversion clade</taxon>
        <taxon>NPAAA clade</taxon>
        <taxon>indigoferoid/millettioid clade</taxon>
        <taxon>Phaseoleae</taxon>
        <taxon>Cajanus</taxon>
    </lineage>
</organism>
<sequence>MVYPPNGQSFPGNNLPTRNCDGRLIIDFISKNKPNILYHFEFNFIFYKYSIPCGV</sequence>
<evidence type="ECO:0000313" key="1">
    <source>
        <dbReference type="EMBL" id="KYP32237.1"/>
    </source>
</evidence>
<accession>A0A151QPK6</accession>
<proteinExistence type="predicted"/>
<reference evidence="1" key="1">
    <citation type="journal article" date="2012" name="Nat. Biotechnol.">
        <title>Draft genome sequence of pigeonpea (Cajanus cajan), an orphan legume crop of resource-poor farmers.</title>
        <authorList>
            <person name="Varshney R.K."/>
            <person name="Chen W."/>
            <person name="Li Y."/>
            <person name="Bharti A.K."/>
            <person name="Saxena R.K."/>
            <person name="Schlueter J.A."/>
            <person name="Donoghue M.T."/>
            <person name="Azam S."/>
            <person name="Fan G."/>
            <person name="Whaley A.M."/>
            <person name="Farmer A.D."/>
            <person name="Sheridan J."/>
            <person name="Iwata A."/>
            <person name="Tuteja R."/>
            <person name="Penmetsa R.V."/>
            <person name="Wu W."/>
            <person name="Upadhyaya H.D."/>
            <person name="Yang S.P."/>
            <person name="Shah T."/>
            <person name="Saxena K.B."/>
            <person name="Michael T."/>
            <person name="McCombie W.R."/>
            <person name="Yang B."/>
            <person name="Zhang G."/>
            <person name="Yang H."/>
            <person name="Wang J."/>
            <person name="Spillane C."/>
            <person name="Cook D.R."/>
            <person name="May G.D."/>
            <person name="Xu X."/>
            <person name="Jackson S.A."/>
        </authorList>
    </citation>
    <scope>NUCLEOTIDE SEQUENCE [LARGE SCALE GENOMIC DNA]</scope>
</reference>
<protein>
    <submittedName>
        <fullName evidence="1">Uncharacterized protein</fullName>
    </submittedName>
</protein>
<dbReference type="EMBL" id="KQ485375">
    <property type="protein sequence ID" value="KYP32237.1"/>
    <property type="molecule type" value="Genomic_DNA"/>
</dbReference>
<dbReference type="AlphaFoldDB" id="A0A151QPK6"/>
<keyword evidence="2" id="KW-1185">Reference proteome</keyword>
<dbReference type="Proteomes" id="UP000075243">
    <property type="component" value="Unassembled WGS sequence"/>
</dbReference>
<evidence type="ECO:0000313" key="2">
    <source>
        <dbReference type="Proteomes" id="UP000075243"/>
    </source>
</evidence>
<dbReference type="Gramene" id="C.cajan_46363.t">
    <property type="protein sequence ID" value="C.cajan_46363.t.cds1"/>
    <property type="gene ID" value="C.cajan_46363"/>
</dbReference>
<gene>
    <name evidence="1" type="ORF">KK1_047123</name>
</gene>